<dbReference type="PANTHER" id="PTHR35795">
    <property type="entry name" value="SLR1885 PROTEIN"/>
    <property type="match status" value="1"/>
</dbReference>
<dbReference type="SUPFAM" id="SSF109604">
    <property type="entry name" value="HD-domain/PDEase-like"/>
    <property type="match status" value="1"/>
</dbReference>
<keyword evidence="8" id="KW-0548">Nucleotidyltransferase</keyword>
<name>A0A1C6HQ81_9FIRM</name>
<proteinExistence type="predicted"/>
<dbReference type="Pfam" id="PF01966">
    <property type="entry name" value="HD"/>
    <property type="match status" value="1"/>
</dbReference>
<accession>A0A1C6HQ81</accession>
<evidence type="ECO:0000256" key="3">
    <source>
        <dbReference type="ARBA" id="ARBA00022741"/>
    </source>
</evidence>
<dbReference type="EC" id="3.6.1.41" evidence="1"/>
<dbReference type="CDD" id="cd00077">
    <property type="entry name" value="HDc"/>
    <property type="match status" value="1"/>
</dbReference>
<keyword evidence="5" id="KW-0408">Iron</keyword>
<sequence length="200" mass="22566">MTGTDIDLAALRQLAKERLSKKRFRHVLAVEKMAVDLARTHGADIWRCQAAALLHDLMKESPLPELLHWCRGFAIIEHIRLPYQQKVVCTRALLHGPAASAYAQKELGIADREILDAVYYHTTGRPAMTGAEKVVFLADMVGLDRDFHGVDKLRKLCFASLNRGMAAALRNNILYLAKEQKPIYEDTVSAYNYYQLLGDD</sequence>
<keyword evidence="4" id="KW-0378">Hydrolase</keyword>
<protein>
    <recommendedName>
        <fullName evidence="1">bis(5'-nucleosyl)-tetraphosphatase (symmetrical)</fullName>
        <ecNumber evidence="1">3.6.1.41</ecNumber>
    </recommendedName>
</protein>
<feature type="domain" description="HD" evidence="7">
    <location>
        <begin position="23"/>
        <end position="139"/>
    </location>
</feature>
<evidence type="ECO:0000256" key="2">
    <source>
        <dbReference type="ARBA" id="ARBA00022723"/>
    </source>
</evidence>
<dbReference type="EMBL" id="FMHG01000001">
    <property type="protein sequence ID" value="SCJ59699.1"/>
    <property type="molecule type" value="Genomic_DNA"/>
</dbReference>
<comment type="catalytic activity">
    <reaction evidence="6">
        <text>P(1),P(4)-bis(5'-adenosyl) tetraphosphate + H2O = 2 ADP + 2 H(+)</text>
        <dbReference type="Rhea" id="RHEA:24252"/>
        <dbReference type="ChEBI" id="CHEBI:15377"/>
        <dbReference type="ChEBI" id="CHEBI:15378"/>
        <dbReference type="ChEBI" id="CHEBI:58141"/>
        <dbReference type="ChEBI" id="CHEBI:456216"/>
        <dbReference type="EC" id="3.6.1.41"/>
    </reaction>
</comment>
<dbReference type="Gene3D" id="1.10.3210.10">
    <property type="entry name" value="Hypothetical protein af1432"/>
    <property type="match status" value="1"/>
</dbReference>
<keyword evidence="3" id="KW-0547">Nucleotide-binding</keyword>
<dbReference type="InterPro" id="IPR005249">
    <property type="entry name" value="YqeK"/>
</dbReference>
<evidence type="ECO:0000259" key="7">
    <source>
        <dbReference type="Pfam" id="PF01966"/>
    </source>
</evidence>
<evidence type="ECO:0000256" key="6">
    <source>
        <dbReference type="ARBA" id="ARBA00049417"/>
    </source>
</evidence>
<gene>
    <name evidence="8" type="ORF">SAMEA3545359_00978</name>
</gene>
<dbReference type="NCBIfam" id="TIGR00488">
    <property type="entry name" value="bis(5'-nucleosyl)-tetraphosphatase (symmetrical) YqeK"/>
    <property type="match status" value="1"/>
</dbReference>
<keyword evidence="8" id="KW-0808">Transferase</keyword>
<dbReference type="GO" id="GO:0000166">
    <property type="term" value="F:nucleotide binding"/>
    <property type="evidence" value="ECO:0007669"/>
    <property type="project" value="UniProtKB-KW"/>
</dbReference>
<reference evidence="8" key="1">
    <citation type="submission" date="2015-09" db="EMBL/GenBank/DDBJ databases">
        <authorList>
            <consortium name="Pathogen Informatics"/>
        </authorList>
    </citation>
    <scope>NUCLEOTIDE SEQUENCE</scope>
    <source>
        <strain evidence="8">2789STDY5834896</strain>
    </source>
</reference>
<dbReference type="PANTHER" id="PTHR35795:SF1">
    <property type="entry name" value="BIS(5'-NUCLEOSYL)-TETRAPHOSPHATASE, SYMMETRICAL"/>
    <property type="match status" value="1"/>
</dbReference>
<evidence type="ECO:0000256" key="5">
    <source>
        <dbReference type="ARBA" id="ARBA00023004"/>
    </source>
</evidence>
<dbReference type="InterPro" id="IPR051094">
    <property type="entry name" value="Diverse_Catalytic_Enzymes"/>
</dbReference>
<dbReference type="InterPro" id="IPR006674">
    <property type="entry name" value="HD_domain"/>
</dbReference>
<organism evidence="8">
    <name type="scientific">uncultured Anaerotruncus sp</name>
    <dbReference type="NCBI Taxonomy" id="905011"/>
    <lineage>
        <taxon>Bacteria</taxon>
        <taxon>Bacillati</taxon>
        <taxon>Bacillota</taxon>
        <taxon>Clostridia</taxon>
        <taxon>Eubacteriales</taxon>
        <taxon>Oscillospiraceae</taxon>
        <taxon>Anaerotruncus</taxon>
        <taxon>environmental samples</taxon>
    </lineage>
</organism>
<dbReference type="GO" id="GO:0046872">
    <property type="term" value="F:metal ion binding"/>
    <property type="evidence" value="ECO:0007669"/>
    <property type="project" value="UniProtKB-KW"/>
</dbReference>
<dbReference type="AlphaFoldDB" id="A0A1C6HQ81"/>
<dbReference type="GO" id="GO:0016779">
    <property type="term" value="F:nucleotidyltransferase activity"/>
    <property type="evidence" value="ECO:0007669"/>
    <property type="project" value="UniProtKB-KW"/>
</dbReference>
<dbReference type="InterPro" id="IPR003607">
    <property type="entry name" value="HD/PDEase_dom"/>
</dbReference>
<evidence type="ECO:0000256" key="4">
    <source>
        <dbReference type="ARBA" id="ARBA00022801"/>
    </source>
</evidence>
<evidence type="ECO:0000256" key="1">
    <source>
        <dbReference type="ARBA" id="ARBA00012506"/>
    </source>
</evidence>
<dbReference type="GO" id="GO:0008803">
    <property type="term" value="F:bis(5'-nucleosyl)-tetraphosphatase (symmetrical) activity"/>
    <property type="evidence" value="ECO:0007669"/>
    <property type="project" value="UniProtKB-EC"/>
</dbReference>
<keyword evidence="2" id="KW-0479">Metal-binding</keyword>
<evidence type="ECO:0000313" key="8">
    <source>
        <dbReference type="EMBL" id="SCJ59699.1"/>
    </source>
</evidence>